<proteinExistence type="predicted"/>
<organism evidence="1 2">
    <name type="scientific">Trichuris suis</name>
    <name type="common">pig whipworm</name>
    <dbReference type="NCBI Taxonomy" id="68888"/>
    <lineage>
        <taxon>Eukaryota</taxon>
        <taxon>Metazoa</taxon>
        <taxon>Ecdysozoa</taxon>
        <taxon>Nematoda</taxon>
        <taxon>Enoplea</taxon>
        <taxon>Dorylaimia</taxon>
        <taxon>Trichinellida</taxon>
        <taxon>Trichuridae</taxon>
        <taxon>Trichuris</taxon>
    </lineage>
</organism>
<dbReference type="Proteomes" id="UP000030764">
    <property type="component" value="Unassembled WGS sequence"/>
</dbReference>
<feature type="non-terminal residue" evidence="1">
    <location>
        <position position="1"/>
    </location>
</feature>
<accession>A0A085MH65</accession>
<keyword evidence="2" id="KW-1185">Reference proteome</keyword>
<reference evidence="1 2" key="1">
    <citation type="journal article" date="2014" name="Nat. Genet.">
        <title>Genome and transcriptome of the porcine whipworm Trichuris suis.</title>
        <authorList>
            <person name="Jex A.R."/>
            <person name="Nejsum P."/>
            <person name="Schwarz E.M."/>
            <person name="Hu L."/>
            <person name="Young N.D."/>
            <person name="Hall R.S."/>
            <person name="Korhonen P.K."/>
            <person name="Liao S."/>
            <person name="Thamsborg S."/>
            <person name="Xia J."/>
            <person name="Xu P."/>
            <person name="Wang S."/>
            <person name="Scheerlinck J.P."/>
            <person name="Hofmann A."/>
            <person name="Sternberg P.W."/>
            <person name="Wang J."/>
            <person name="Gasser R.B."/>
        </authorList>
    </citation>
    <scope>NUCLEOTIDE SEQUENCE [LARGE SCALE GENOMIC DNA]</scope>
    <source>
        <strain evidence="1">DCEP-RM93M</strain>
    </source>
</reference>
<evidence type="ECO:0000313" key="1">
    <source>
        <dbReference type="EMBL" id="KFD56561.1"/>
    </source>
</evidence>
<dbReference type="AlphaFoldDB" id="A0A085MH65"/>
<protein>
    <submittedName>
        <fullName evidence="1">Uncharacterized protein</fullName>
    </submittedName>
</protein>
<gene>
    <name evidence="1" type="ORF">M513_02665</name>
</gene>
<sequence length="126" mass="13987">GLYRLVRREGPTLTSPITTTQGQVRRYRHGHLCSLMVLHIILSNVMATKLRRGSATKSISIQTIAMSVSGSYFTSLATLSGISSSAMPYRDDTSSSAMLYHRQLRRISNRCAEMHSFPLVDSYCTA</sequence>
<name>A0A085MH65_9BILA</name>
<evidence type="ECO:0000313" key="2">
    <source>
        <dbReference type="Proteomes" id="UP000030764"/>
    </source>
</evidence>
<dbReference type="EMBL" id="KL363193">
    <property type="protein sequence ID" value="KFD56561.1"/>
    <property type="molecule type" value="Genomic_DNA"/>
</dbReference>